<dbReference type="KEGG" id="aac:Aaci_1369"/>
<evidence type="ECO:0000313" key="3">
    <source>
        <dbReference type="Proteomes" id="UP000001917"/>
    </source>
</evidence>
<dbReference type="EMBL" id="CP001727">
    <property type="protein sequence ID" value="ACV58396.1"/>
    <property type="molecule type" value="Genomic_DNA"/>
</dbReference>
<keyword evidence="3" id="KW-1185">Reference proteome</keyword>
<dbReference type="AlphaFoldDB" id="C8WWC5"/>
<organism evidence="2 3">
    <name type="scientific">Alicyclobacillus acidocaldarius subsp. acidocaldarius (strain ATCC 27009 / DSM 446 / BCRC 14685 / JCM 5260 / KCTC 1825 / NBRC 15652 / NCIMB 11725 / NRRL B-14509 / 104-IA)</name>
    <name type="common">Bacillus acidocaldarius</name>
    <dbReference type="NCBI Taxonomy" id="521098"/>
    <lineage>
        <taxon>Bacteria</taxon>
        <taxon>Bacillati</taxon>
        <taxon>Bacillota</taxon>
        <taxon>Bacilli</taxon>
        <taxon>Bacillales</taxon>
        <taxon>Alicyclobacillaceae</taxon>
        <taxon>Alicyclobacillus</taxon>
    </lineage>
</organism>
<dbReference type="Proteomes" id="UP000001917">
    <property type="component" value="Chromosome"/>
</dbReference>
<protein>
    <submittedName>
        <fullName evidence="2">Uncharacterized protein</fullName>
    </submittedName>
</protein>
<name>C8WWC5_ALIAD</name>
<dbReference type="STRING" id="521098.Aaci_1369"/>
<sequence>MDPSIHRIPPADIEPAARGVDRAPPAGADRTDRSARRPAGAEPPSQATGEQASEFPLDASDLVPYEILRDDVLWASERGWRTALLNTLLQVSAQGMSEEFTSPRTDGSSPEATPTVASNEESSWREERDPAAAQTAFNVAEPVFTMPTDGAMSQEAAFPVQQPPHDVEVRNAGILAASVRHLWSVMRELAQSTDGHSTLRLRENPSSPLVSFGSMGREWIHQGLGPAEQKRLMQWVMLDRLLASVAPHPFDRRGAGLFVIQEPARRDHPVAVRWRAERRTRMGPRGKLVHRLRLDLELDGHPLICVLTAQRPALHVHITCSQDAPFVAYLRAARQAVAPSLQACGWELTSWTVDHEGDGPDATR</sequence>
<reference evidence="3" key="1">
    <citation type="submission" date="2009-09" db="EMBL/GenBank/DDBJ databases">
        <title>The complete chromosome of Alicyclobacillus acidocaldarius subsp. acidocaldarius DSM 446.</title>
        <authorList>
            <consortium name="US DOE Joint Genome Institute (JGI-PGF)"/>
            <person name="Lucas S."/>
            <person name="Copeland A."/>
            <person name="Lapidus A."/>
            <person name="Glavina del Rio T."/>
            <person name="Dalin E."/>
            <person name="Tice H."/>
            <person name="Bruce D."/>
            <person name="Goodwin L."/>
            <person name="Pitluck S."/>
            <person name="Kyrpides N."/>
            <person name="Mavromatis K."/>
            <person name="Ivanova N."/>
            <person name="Ovchinnikova G."/>
            <person name="Chertkov O."/>
            <person name="Sims D."/>
            <person name="Brettin T."/>
            <person name="Detter J.C."/>
            <person name="Han C."/>
            <person name="Larimer F."/>
            <person name="Land M."/>
            <person name="Hauser L."/>
            <person name="Markowitz V."/>
            <person name="Cheng J.-F."/>
            <person name="Hugenholtz P."/>
            <person name="Woyke T."/>
            <person name="Wu D."/>
            <person name="Pukall R."/>
            <person name="Klenk H.-P."/>
            <person name="Eisen J.A."/>
        </authorList>
    </citation>
    <scope>NUCLEOTIDE SEQUENCE [LARGE SCALE GENOMIC DNA]</scope>
    <source>
        <strain evidence="3">ATCC 27009 / DSM 446 / BCRC 14685 / JCM 5260 / KCTC 1825 / NBRC 15652 / NCIMB 11725 / NRRL B-14509 / 104-IA</strain>
    </source>
</reference>
<accession>C8WWC5</accession>
<dbReference type="HOGENOM" id="CLU_762147_0_0_9"/>
<evidence type="ECO:0000313" key="2">
    <source>
        <dbReference type="EMBL" id="ACV58396.1"/>
    </source>
</evidence>
<dbReference type="RefSeq" id="WP_012810724.1">
    <property type="nucleotide sequence ID" value="NC_013205.1"/>
</dbReference>
<gene>
    <name evidence="2" type="ordered locus">Aaci_1369</name>
</gene>
<proteinExistence type="predicted"/>
<feature type="region of interest" description="Disordered" evidence="1">
    <location>
        <begin position="96"/>
        <end position="132"/>
    </location>
</feature>
<feature type="compositionally biased region" description="Polar residues" evidence="1">
    <location>
        <begin position="96"/>
        <end position="121"/>
    </location>
</feature>
<feature type="region of interest" description="Disordered" evidence="1">
    <location>
        <begin position="1"/>
        <end position="57"/>
    </location>
</feature>
<reference evidence="2 3" key="2">
    <citation type="journal article" date="2010" name="Stand. Genomic Sci.">
        <title>Complete genome sequence of Alicyclobacillus acidocaldarius type strain (104-IA).</title>
        <authorList>
            <person name="Mavromatis K."/>
            <person name="Sikorski J."/>
            <person name="Lapidus A."/>
            <person name="Glavina Del Rio T."/>
            <person name="Copeland A."/>
            <person name="Tice H."/>
            <person name="Cheng J.F."/>
            <person name="Lucas S."/>
            <person name="Chen F."/>
            <person name="Nolan M."/>
            <person name="Bruce D."/>
            <person name="Goodwin L."/>
            <person name="Pitluck S."/>
            <person name="Ivanova N."/>
            <person name="Ovchinnikova G."/>
            <person name="Pati A."/>
            <person name="Chen A."/>
            <person name="Palaniappan K."/>
            <person name="Land M."/>
            <person name="Hauser L."/>
            <person name="Chang Y.J."/>
            <person name="Jeffries C.D."/>
            <person name="Chain P."/>
            <person name="Meincke L."/>
            <person name="Sims D."/>
            <person name="Chertkov O."/>
            <person name="Han C."/>
            <person name="Brettin T."/>
            <person name="Detter J.C."/>
            <person name="Wahrenburg C."/>
            <person name="Rohde M."/>
            <person name="Pukall R."/>
            <person name="Goker M."/>
            <person name="Bristow J."/>
            <person name="Eisen J.A."/>
            <person name="Markowitz V."/>
            <person name="Hugenholtz P."/>
            <person name="Klenk H.P."/>
            <person name="Kyrpides N.C."/>
        </authorList>
    </citation>
    <scope>NUCLEOTIDE SEQUENCE [LARGE SCALE GENOMIC DNA]</scope>
    <source>
        <strain evidence="3">ATCC 27009 / DSM 446 / BCRC 14685 / JCM 5260 / KCTC 1825 / NBRC 15652 / NCIMB 11725 / NRRL B-14509 / 104-IA</strain>
    </source>
</reference>
<evidence type="ECO:0000256" key="1">
    <source>
        <dbReference type="SAM" id="MobiDB-lite"/>
    </source>
</evidence>